<evidence type="ECO:0000256" key="4">
    <source>
        <dbReference type="ARBA" id="ARBA00023015"/>
    </source>
</evidence>
<evidence type="ECO:0000256" key="1">
    <source>
        <dbReference type="ARBA" id="ARBA00004123"/>
    </source>
</evidence>
<evidence type="ECO:0000313" key="10">
    <source>
        <dbReference type="Proteomes" id="UP000236621"/>
    </source>
</evidence>
<evidence type="ECO:0000313" key="9">
    <source>
        <dbReference type="EMBL" id="PNY25813.1"/>
    </source>
</evidence>
<dbReference type="GO" id="GO:0070847">
    <property type="term" value="C:core mediator complex"/>
    <property type="evidence" value="ECO:0007669"/>
    <property type="project" value="TreeGrafter"/>
</dbReference>
<evidence type="ECO:0000256" key="8">
    <source>
        <dbReference type="RuleBase" id="RU364150"/>
    </source>
</evidence>
<sequence>MYELFLTALVEDSDLRAACAVLSGFCAMPPWETVNRVLYFQGPSRPTGISNQASIEKPMRKDAALLWKDLHQNLSRQSFVLQARYEVLRERDMGPSAAPVDLDSAQGILRWTDFPDPPHGRPLLTQRKMAELWEQKKLPSVLRDNHYQFKTETIEEVYRFFRDEVEFCLTRQYFLKAIHDYAPLESRQHPPSEPLSALPVWDSLTPVDMQNRWILQVKVYVLQDNQPDEIRKAQDQLASIRAELEGSFDFKTIDRKVHDTRVAMQQQGIQALPQKVMLGKN</sequence>
<accession>A0A2K3QE69</accession>
<keyword evidence="10" id="KW-1185">Reference proteome</keyword>
<dbReference type="PANTHER" id="PTHR13321">
    <property type="entry name" value="MEDIATOR OF RNA POLYMERASE II TRANSCRIPTION, SUBUNIT 18"/>
    <property type="match status" value="1"/>
</dbReference>
<dbReference type="GO" id="GO:0006369">
    <property type="term" value="P:termination of RNA polymerase II transcription"/>
    <property type="evidence" value="ECO:0007669"/>
    <property type="project" value="TreeGrafter"/>
</dbReference>
<keyword evidence="5 8" id="KW-0804">Transcription</keyword>
<dbReference type="GO" id="GO:0003712">
    <property type="term" value="F:transcription coregulator activity"/>
    <property type="evidence" value="ECO:0007669"/>
    <property type="project" value="InterPro"/>
</dbReference>
<evidence type="ECO:0000256" key="5">
    <source>
        <dbReference type="ARBA" id="ARBA00023163"/>
    </source>
</evidence>
<evidence type="ECO:0000256" key="3">
    <source>
        <dbReference type="ARBA" id="ARBA00019612"/>
    </source>
</evidence>
<dbReference type="GO" id="GO:0006357">
    <property type="term" value="P:regulation of transcription by RNA polymerase II"/>
    <property type="evidence" value="ECO:0007669"/>
    <property type="project" value="InterPro"/>
</dbReference>
<dbReference type="Proteomes" id="UP000236621">
    <property type="component" value="Unassembled WGS sequence"/>
</dbReference>
<comment type="caution">
    <text evidence="9">The sequence shown here is derived from an EMBL/GenBank/DDBJ whole genome shotgun (WGS) entry which is preliminary data.</text>
</comment>
<evidence type="ECO:0000256" key="7">
    <source>
        <dbReference type="ARBA" id="ARBA00032012"/>
    </source>
</evidence>
<keyword evidence="8" id="KW-0010">Activator</keyword>
<dbReference type="Gene3D" id="2.40.320.10">
    <property type="entry name" value="Hypothetical Protein Pfu-838710-001"/>
    <property type="match status" value="1"/>
</dbReference>
<comment type="subunit">
    <text evidence="8">Component of the Mediator complex.</text>
</comment>
<dbReference type="AlphaFoldDB" id="A0A2K3QE69"/>
<dbReference type="GO" id="GO:0016592">
    <property type="term" value="C:mediator complex"/>
    <property type="evidence" value="ECO:0007669"/>
    <property type="project" value="InterPro"/>
</dbReference>
<comment type="subcellular location">
    <subcellularLocation>
        <location evidence="1 8">Nucleus</location>
    </subcellularLocation>
</comment>
<gene>
    <name evidence="8" type="primary">MED18</name>
    <name evidence="9" type="ORF">TCAP_04249</name>
</gene>
<dbReference type="PANTHER" id="PTHR13321:SF2">
    <property type="entry name" value="MEDIATOR OF RNA POLYMERASE II TRANSCRIPTION SUBUNIT 18"/>
    <property type="match status" value="1"/>
</dbReference>
<dbReference type="EMBL" id="NRSZ01000660">
    <property type="protein sequence ID" value="PNY25813.1"/>
    <property type="molecule type" value="Genomic_DNA"/>
</dbReference>
<protein>
    <recommendedName>
        <fullName evidence="3 8">Mediator of RNA polymerase II transcription subunit 18</fullName>
    </recommendedName>
    <alternativeName>
        <fullName evidence="7 8">Mediator complex subunit 18</fullName>
    </alternativeName>
</protein>
<keyword evidence="6 8" id="KW-0539">Nucleus</keyword>
<evidence type="ECO:0000256" key="2">
    <source>
        <dbReference type="ARBA" id="ARBA00009814"/>
    </source>
</evidence>
<keyword evidence="4 8" id="KW-0805">Transcription regulation</keyword>
<proteinExistence type="inferred from homology"/>
<comment type="function">
    <text evidence="8">Component of the Mediator complex, a coactivator involved in the regulated transcription of nearly all RNA polymerase II-dependent genes. Mediator functions as a bridge to convey information from gene-specific regulatory proteins to the basal RNA polymerase II transcription machinery. Mediator is recruited to promoters by direct interactions with regulatory proteins and serves as a scaffold for the assembly of a functional preinitiation complex with RNA polymerase II and the general transcription factors.</text>
</comment>
<evidence type="ECO:0000256" key="6">
    <source>
        <dbReference type="ARBA" id="ARBA00023242"/>
    </source>
</evidence>
<dbReference type="STRING" id="45235.A0A2K3QE69"/>
<dbReference type="Pfam" id="PF09637">
    <property type="entry name" value="Med18"/>
    <property type="match status" value="1"/>
</dbReference>
<comment type="similarity">
    <text evidence="2 8">Belongs to the Mediator complex subunit 18 family.</text>
</comment>
<dbReference type="InterPro" id="IPR019095">
    <property type="entry name" value="Mediator_Med18"/>
</dbReference>
<organism evidence="9 10">
    <name type="scientific">Tolypocladium capitatum</name>
    <dbReference type="NCBI Taxonomy" id="45235"/>
    <lineage>
        <taxon>Eukaryota</taxon>
        <taxon>Fungi</taxon>
        <taxon>Dikarya</taxon>
        <taxon>Ascomycota</taxon>
        <taxon>Pezizomycotina</taxon>
        <taxon>Sordariomycetes</taxon>
        <taxon>Hypocreomycetidae</taxon>
        <taxon>Hypocreales</taxon>
        <taxon>Ophiocordycipitaceae</taxon>
        <taxon>Tolypocladium</taxon>
    </lineage>
</organism>
<dbReference type="OrthoDB" id="5348092at2759"/>
<reference evidence="9 10" key="1">
    <citation type="submission" date="2017-08" db="EMBL/GenBank/DDBJ databases">
        <title>Harnessing the power of phylogenomics to disentangle the directionality and signatures of interkingdom host jumping in the parasitic fungal genus Tolypocladium.</title>
        <authorList>
            <person name="Quandt C.A."/>
            <person name="Patterson W."/>
            <person name="Spatafora J.W."/>
        </authorList>
    </citation>
    <scope>NUCLEOTIDE SEQUENCE [LARGE SCALE GENOMIC DNA]</scope>
    <source>
        <strain evidence="9 10">CBS 113982</strain>
    </source>
</reference>
<name>A0A2K3QE69_9HYPO</name>